<protein>
    <recommendedName>
        <fullName evidence="4">BED-type domain-containing protein</fullName>
    </recommendedName>
</protein>
<dbReference type="EMBL" id="CAJGYO010000016">
    <property type="protein sequence ID" value="CAD6272379.1"/>
    <property type="molecule type" value="Genomic_DNA"/>
</dbReference>
<evidence type="ECO:0000259" key="4">
    <source>
        <dbReference type="Pfam" id="PF02892"/>
    </source>
</evidence>
<keyword evidence="3" id="KW-0862">Zinc</keyword>
<keyword evidence="2" id="KW-0863">Zinc-finger</keyword>
<sequence>MASPSSIISNYDPNLARKANSADPGWKYGYWPNLQDKDVAACTLCGASLTGGIKRLKKHLVGGFGDTKKCMKTTTAIRAEMKNCLNNHP</sequence>
<accession>A0A811RP94</accession>
<evidence type="ECO:0000256" key="3">
    <source>
        <dbReference type="ARBA" id="ARBA00022833"/>
    </source>
</evidence>
<dbReference type="OrthoDB" id="682192at2759"/>
<proteinExistence type="predicted"/>
<reference evidence="5" key="1">
    <citation type="submission" date="2020-10" db="EMBL/GenBank/DDBJ databases">
        <authorList>
            <person name="Han B."/>
            <person name="Lu T."/>
            <person name="Zhao Q."/>
            <person name="Huang X."/>
            <person name="Zhao Y."/>
        </authorList>
    </citation>
    <scope>NUCLEOTIDE SEQUENCE</scope>
</reference>
<dbReference type="AlphaFoldDB" id="A0A811RP94"/>
<dbReference type="GO" id="GO:0008270">
    <property type="term" value="F:zinc ion binding"/>
    <property type="evidence" value="ECO:0007669"/>
    <property type="project" value="UniProtKB-KW"/>
</dbReference>
<evidence type="ECO:0000256" key="1">
    <source>
        <dbReference type="ARBA" id="ARBA00022723"/>
    </source>
</evidence>
<keyword evidence="6" id="KW-1185">Reference proteome</keyword>
<evidence type="ECO:0000256" key="2">
    <source>
        <dbReference type="ARBA" id="ARBA00022771"/>
    </source>
</evidence>
<dbReference type="GO" id="GO:0003677">
    <property type="term" value="F:DNA binding"/>
    <property type="evidence" value="ECO:0007669"/>
    <property type="project" value="InterPro"/>
</dbReference>
<evidence type="ECO:0000313" key="6">
    <source>
        <dbReference type="Proteomes" id="UP000604825"/>
    </source>
</evidence>
<dbReference type="Proteomes" id="UP000604825">
    <property type="component" value="Unassembled WGS sequence"/>
</dbReference>
<evidence type="ECO:0000313" key="5">
    <source>
        <dbReference type="EMBL" id="CAD6272379.1"/>
    </source>
</evidence>
<keyword evidence="1" id="KW-0479">Metal-binding</keyword>
<gene>
    <name evidence="5" type="ORF">NCGR_LOCUS55654</name>
</gene>
<comment type="caution">
    <text evidence="5">The sequence shown here is derived from an EMBL/GenBank/DDBJ whole genome shotgun (WGS) entry which is preliminary data.</text>
</comment>
<name>A0A811RP94_9POAL</name>
<feature type="domain" description="BED-type" evidence="4">
    <location>
        <begin position="26"/>
        <end position="61"/>
    </location>
</feature>
<organism evidence="5 6">
    <name type="scientific">Miscanthus lutarioriparius</name>
    <dbReference type="NCBI Taxonomy" id="422564"/>
    <lineage>
        <taxon>Eukaryota</taxon>
        <taxon>Viridiplantae</taxon>
        <taxon>Streptophyta</taxon>
        <taxon>Embryophyta</taxon>
        <taxon>Tracheophyta</taxon>
        <taxon>Spermatophyta</taxon>
        <taxon>Magnoliopsida</taxon>
        <taxon>Liliopsida</taxon>
        <taxon>Poales</taxon>
        <taxon>Poaceae</taxon>
        <taxon>PACMAD clade</taxon>
        <taxon>Panicoideae</taxon>
        <taxon>Andropogonodae</taxon>
        <taxon>Andropogoneae</taxon>
        <taxon>Saccharinae</taxon>
        <taxon>Miscanthus</taxon>
    </lineage>
</organism>
<dbReference type="InterPro" id="IPR003656">
    <property type="entry name" value="Znf_BED"/>
</dbReference>
<dbReference type="Pfam" id="PF02892">
    <property type="entry name" value="zf-BED"/>
    <property type="match status" value="1"/>
</dbReference>